<protein>
    <recommendedName>
        <fullName evidence="1">Insertion element IS402-like domain-containing protein</fullName>
    </recommendedName>
</protein>
<reference evidence="3" key="1">
    <citation type="submission" date="2018-02" db="EMBL/GenBank/DDBJ databases">
        <title>Draft genome sequencing of Rhodococcus opacus KU647198.</title>
        <authorList>
            <person name="Zheng B.-X."/>
        </authorList>
    </citation>
    <scope>NUCLEOTIDE SEQUENCE [LARGE SCALE GENOMIC DNA]</scope>
    <source>
        <strain evidence="3">04-OD7</strain>
    </source>
</reference>
<name>A0A2S8IZ11_RHOOP</name>
<evidence type="ECO:0000259" key="1">
    <source>
        <dbReference type="Pfam" id="PF13340"/>
    </source>
</evidence>
<dbReference type="Proteomes" id="UP000239290">
    <property type="component" value="Unassembled WGS sequence"/>
</dbReference>
<evidence type="ECO:0000313" key="2">
    <source>
        <dbReference type="EMBL" id="PQP20027.1"/>
    </source>
</evidence>
<proteinExistence type="predicted"/>
<comment type="caution">
    <text evidence="2">The sequence shown here is derived from an EMBL/GenBank/DDBJ whole genome shotgun (WGS) entry which is preliminary data.</text>
</comment>
<accession>A0A2S8IZ11</accession>
<feature type="domain" description="Insertion element IS402-like" evidence="1">
    <location>
        <begin position="12"/>
        <end position="59"/>
    </location>
</feature>
<organism evidence="2 3">
    <name type="scientific">Rhodococcus opacus</name>
    <name type="common">Nocardia opaca</name>
    <dbReference type="NCBI Taxonomy" id="37919"/>
    <lineage>
        <taxon>Bacteria</taxon>
        <taxon>Bacillati</taxon>
        <taxon>Actinomycetota</taxon>
        <taxon>Actinomycetes</taxon>
        <taxon>Mycobacteriales</taxon>
        <taxon>Nocardiaceae</taxon>
        <taxon>Rhodococcus</taxon>
    </lineage>
</organism>
<dbReference type="Pfam" id="PF13340">
    <property type="entry name" value="DUF4096"/>
    <property type="match status" value="1"/>
</dbReference>
<evidence type="ECO:0000313" key="3">
    <source>
        <dbReference type="Proteomes" id="UP000239290"/>
    </source>
</evidence>
<dbReference type="AlphaFoldDB" id="A0A2S8IZ11"/>
<sequence length="85" mass="9726">MGVIFRNDVREVLAHVLPTLPRRRGRPWNDHRVTLEARCWQFRTDSPWRDIPDECGPGSRSGNDTSAVADVRDYVVERFGETAGC</sequence>
<dbReference type="InterPro" id="IPR025161">
    <property type="entry name" value="IS402-like_dom"/>
</dbReference>
<dbReference type="EMBL" id="PUIO01000042">
    <property type="protein sequence ID" value="PQP20027.1"/>
    <property type="molecule type" value="Genomic_DNA"/>
</dbReference>
<gene>
    <name evidence="2" type="ORF">C5613_29220</name>
</gene>